<feature type="transmembrane region" description="Helical" evidence="2">
    <location>
        <begin position="20"/>
        <end position="42"/>
    </location>
</feature>
<protein>
    <submittedName>
        <fullName evidence="3">Uncharacterized protein</fullName>
    </submittedName>
</protein>
<comment type="caution">
    <text evidence="3">The sequence shown here is derived from an EMBL/GenBank/DDBJ whole genome shotgun (WGS) entry which is preliminary data.</text>
</comment>
<reference evidence="3 4" key="1">
    <citation type="submission" date="2019-07" db="EMBL/GenBank/DDBJ databases">
        <title>Genomes of Cafeteria roenbergensis.</title>
        <authorList>
            <person name="Fischer M.G."/>
            <person name="Hackl T."/>
            <person name="Roman M."/>
        </authorList>
    </citation>
    <scope>NUCLEOTIDE SEQUENCE [LARGE SCALE GENOMIC DNA]</scope>
    <source>
        <strain evidence="3 4">E4-10P</strain>
    </source>
</reference>
<name>A0A5A8ELJ5_CAFRO</name>
<evidence type="ECO:0000313" key="3">
    <source>
        <dbReference type="EMBL" id="KAA0178352.1"/>
    </source>
</evidence>
<evidence type="ECO:0000256" key="1">
    <source>
        <dbReference type="SAM" id="MobiDB-lite"/>
    </source>
</evidence>
<gene>
    <name evidence="3" type="ORF">FNF27_00202</name>
</gene>
<accession>A0A5A8ELJ5</accession>
<dbReference type="AlphaFoldDB" id="A0A5A8ELJ5"/>
<dbReference type="EMBL" id="VLTO01000001">
    <property type="protein sequence ID" value="KAA0178352.1"/>
    <property type="molecule type" value="Genomic_DNA"/>
</dbReference>
<proteinExistence type="predicted"/>
<evidence type="ECO:0000256" key="2">
    <source>
        <dbReference type="SAM" id="Phobius"/>
    </source>
</evidence>
<dbReference type="Proteomes" id="UP000322899">
    <property type="component" value="Unassembled WGS sequence"/>
</dbReference>
<feature type="region of interest" description="Disordered" evidence="1">
    <location>
        <begin position="99"/>
        <end position="124"/>
    </location>
</feature>
<organism evidence="3 4">
    <name type="scientific">Cafeteria roenbergensis</name>
    <name type="common">Marine flagellate</name>
    <dbReference type="NCBI Taxonomy" id="33653"/>
    <lineage>
        <taxon>Eukaryota</taxon>
        <taxon>Sar</taxon>
        <taxon>Stramenopiles</taxon>
        <taxon>Bigyra</taxon>
        <taxon>Opalozoa</taxon>
        <taxon>Bicosoecida</taxon>
        <taxon>Cafeteriaceae</taxon>
        <taxon>Cafeteria</taxon>
    </lineage>
</organism>
<keyword evidence="2" id="KW-0472">Membrane</keyword>
<sequence>MRSGPVGGRRGALLQVFGRSGLQLTGLLVLMTGAWMGIAWGLMEGAKRGYLDGVPTGSEMSRWMVGKLRAVHAERDKDDRAREAEDVLNAEKRILESQQNSHAGVNVRTILGDDADDETHGDRV</sequence>
<keyword evidence="2" id="KW-1133">Transmembrane helix</keyword>
<keyword evidence="2" id="KW-0812">Transmembrane</keyword>
<evidence type="ECO:0000313" key="4">
    <source>
        <dbReference type="Proteomes" id="UP000322899"/>
    </source>
</evidence>